<dbReference type="InterPro" id="IPR047863">
    <property type="entry name" value="Ribosomal_uS8_CS"/>
</dbReference>
<dbReference type="Proteomes" id="UP000332487">
    <property type="component" value="Unassembled WGS sequence"/>
</dbReference>
<evidence type="ECO:0000256" key="1">
    <source>
        <dbReference type="ARBA" id="ARBA00006471"/>
    </source>
</evidence>
<keyword evidence="2" id="KW-0699">rRNA-binding</keyword>
<dbReference type="InterPro" id="IPR035987">
    <property type="entry name" value="Ribosomal_uS8_sf"/>
</dbReference>
<sequence length="162" mass="18877">MRLEQGPDTLAQPVHMQKMPQRSRPKPEFQEVWMILMDRFADVINTIKTNERIGRRECTVYSTGLVKATLDLMKKEKYIEDYSEFSERYVKRLRVVLSNRINGIGVVKPRFSISKNDIQKYEERYIPSKDFGILIISTPKGLMTNKEARAANLGGRLIAYVY</sequence>
<dbReference type="SUPFAM" id="SSF56047">
    <property type="entry name" value="Ribosomal protein S8"/>
    <property type="match status" value="1"/>
</dbReference>
<dbReference type="GO" id="GO:0003735">
    <property type="term" value="F:structural constituent of ribosome"/>
    <property type="evidence" value="ECO:0007669"/>
    <property type="project" value="InterPro"/>
</dbReference>
<dbReference type="GO" id="GO:1990904">
    <property type="term" value="C:ribonucleoprotein complex"/>
    <property type="evidence" value="ECO:0007669"/>
    <property type="project" value="UniProtKB-KW"/>
</dbReference>
<dbReference type="InterPro" id="IPR000630">
    <property type="entry name" value="Ribosomal_uS8"/>
</dbReference>
<proteinExistence type="inferred from homology"/>
<dbReference type="PROSITE" id="PS00053">
    <property type="entry name" value="RIBOSOMAL_S8"/>
    <property type="match status" value="1"/>
</dbReference>
<dbReference type="Pfam" id="PF00410">
    <property type="entry name" value="Ribosomal_S8"/>
    <property type="match status" value="1"/>
</dbReference>
<organism evidence="7 8">
    <name type="scientific">Candidatus Micrarchaeum acidiphilum ARMAN-2</name>
    <dbReference type="NCBI Taxonomy" id="425595"/>
    <lineage>
        <taxon>Archaea</taxon>
        <taxon>Candidatus Micrarchaeota</taxon>
        <taxon>Candidatus Micrarchaeia</taxon>
        <taxon>Candidatus Micrarchaeales</taxon>
        <taxon>Candidatus Micrarchaeaceae</taxon>
        <taxon>Candidatus Micrarchaeum</taxon>
    </lineage>
</organism>
<feature type="region of interest" description="Disordered" evidence="6">
    <location>
        <begin position="1"/>
        <end position="25"/>
    </location>
</feature>
<accession>C7DIU2</accession>
<evidence type="ECO:0000313" key="8">
    <source>
        <dbReference type="Proteomes" id="UP000332487"/>
    </source>
</evidence>
<name>C7DIU2_MICA2</name>
<evidence type="ECO:0000256" key="5">
    <source>
        <dbReference type="RuleBase" id="RU003660"/>
    </source>
</evidence>
<evidence type="ECO:0000313" key="7">
    <source>
        <dbReference type="EMBL" id="EET89866.1"/>
    </source>
</evidence>
<reference evidence="7 8" key="1">
    <citation type="journal article" date="2009" name="Genome Biol.">
        <title>Community-wide analysis of microbial genome sequence signatures.</title>
        <authorList>
            <person name="Dick G.J."/>
            <person name="Andersson A.F."/>
            <person name="Baker B.J."/>
            <person name="Simmons S.L."/>
            <person name="Thomas B.C."/>
            <person name="Yelton A.P."/>
            <person name="Banfield J.F."/>
        </authorList>
    </citation>
    <scope>NUCLEOTIDE SEQUENCE [LARGE SCALE GENOMIC DNA]</scope>
    <source>
        <strain evidence="7">ARMAN-2</strain>
    </source>
</reference>
<protein>
    <submittedName>
        <fullName evidence="7">Ribosomal protein S8</fullName>
    </submittedName>
</protein>
<dbReference type="NCBIfam" id="NF003115">
    <property type="entry name" value="PRK04034.1"/>
    <property type="match status" value="1"/>
</dbReference>
<dbReference type="Gene3D" id="3.30.1370.30">
    <property type="match status" value="1"/>
</dbReference>
<evidence type="ECO:0000256" key="6">
    <source>
        <dbReference type="SAM" id="MobiDB-lite"/>
    </source>
</evidence>
<evidence type="ECO:0000256" key="4">
    <source>
        <dbReference type="ARBA" id="ARBA00023274"/>
    </source>
</evidence>
<gene>
    <name evidence="7" type="ORF">UNLARM2_0980</name>
</gene>
<keyword evidence="2" id="KW-0694">RNA-binding</keyword>
<keyword evidence="4 5" id="KW-0687">Ribonucleoprotein</keyword>
<dbReference type="Gene3D" id="3.30.1490.10">
    <property type="match status" value="1"/>
</dbReference>
<dbReference type="GO" id="GO:0006412">
    <property type="term" value="P:translation"/>
    <property type="evidence" value="ECO:0007669"/>
    <property type="project" value="InterPro"/>
</dbReference>
<comment type="similarity">
    <text evidence="1 5">Belongs to the universal ribosomal protein uS8 family.</text>
</comment>
<reference evidence="7 8" key="2">
    <citation type="journal article" date="2010" name="Proc. Natl. Acad. Sci. U.S.A.">
        <title>Enigmatic, ultrasmall, uncultivated Archaea.</title>
        <authorList>
            <person name="Baker B.J."/>
            <person name="Comolli L.R."/>
            <person name="Dick G.J."/>
            <person name="Hauser L.J."/>
            <person name="Hyatt D."/>
            <person name="Dill B.D."/>
            <person name="Land M.L."/>
            <person name="Verberkmoes N.C."/>
            <person name="Hettich R.L."/>
            <person name="Banfield J.F."/>
        </authorList>
    </citation>
    <scope>NUCLEOTIDE SEQUENCE [LARGE SCALE GENOMIC DNA]</scope>
    <source>
        <strain evidence="7">ARMAN-2</strain>
    </source>
</reference>
<keyword evidence="8" id="KW-1185">Reference proteome</keyword>
<evidence type="ECO:0000256" key="3">
    <source>
        <dbReference type="ARBA" id="ARBA00022980"/>
    </source>
</evidence>
<dbReference type="EMBL" id="GG697241">
    <property type="protein sequence ID" value="EET89866.1"/>
    <property type="molecule type" value="Genomic_DNA"/>
</dbReference>
<dbReference type="GO" id="GO:0005840">
    <property type="term" value="C:ribosome"/>
    <property type="evidence" value="ECO:0007669"/>
    <property type="project" value="UniProtKB-KW"/>
</dbReference>
<dbReference type="PANTHER" id="PTHR11758">
    <property type="entry name" value="40S RIBOSOMAL PROTEIN S15A"/>
    <property type="match status" value="1"/>
</dbReference>
<evidence type="ECO:0000256" key="2">
    <source>
        <dbReference type="ARBA" id="ARBA00022730"/>
    </source>
</evidence>
<keyword evidence="3 5" id="KW-0689">Ribosomal protein</keyword>
<dbReference type="AlphaFoldDB" id="C7DIU2"/>
<dbReference type="GO" id="GO:0019843">
    <property type="term" value="F:rRNA binding"/>
    <property type="evidence" value="ECO:0007669"/>
    <property type="project" value="UniProtKB-KW"/>
</dbReference>